<evidence type="ECO:0000256" key="3">
    <source>
        <dbReference type="ARBA" id="ARBA00023274"/>
    </source>
</evidence>
<reference evidence="6" key="1">
    <citation type="submission" date="2009-02" db="EMBL/GenBank/DDBJ databases">
        <title>Construction of SSH cDNA library from hemocytes of Scylla paramamosain LPS-challenged.</title>
        <authorList>
            <person name="Wang K.J."/>
            <person name="Chen F.Y."/>
            <person name="Bo J."/>
            <person name="Ren H.L."/>
        </authorList>
    </citation>
    <scope>NUCLEOTIDE SEQUENCE</scope>
</reference>
<dbReference type="InterPro" id="IPR001848">
    <property type="entry name" value="Ribosomal_uS10"/>
</dbReference>
<keyword evidence="3" id="KW-0687">Ribonucleoprotein</keyword>
<name>D2DST5_SCYPA</name>
<dbReference type="InterPro" id="IPR036838">
    <property type="entry name" value="Ribosomal_uS10_dom_sf"/>
</dbReference>
<evidence type="ECO:0000259" key="5">
    <source>
        <dbReference type="Pfam" id="PF00338"/>
    </source>
</evidence>
<evidence type="ECO:0000256" key="4">
    <source>
        <dbReference type="SAM" id="MobiDB-lite"/>
    </source>
</evidence>
<dbReference type="GO" id="GO:0005840">
    <property type="term" value="C:ribosome"/>
    <property type="evidence" value="ECO:0007669"/>
    <property type="project" value="UniProtKB-KW"/>
</dbReference>
<comment type="similarity">
    <text evidence="1">Belongs to the universal ribosomal protein uS10 family.</text>
</comment>
<dbReference type="EMBL" id="FJ774774">
    <property type="protein sequence ID" value="ACY66495.1"/>
    <property type="molecule type" value="mRNA"/>
</dbReference>
<dbReference type="AlphaFoldDB" id="D2DST5"/>
<dbReference type="GO" id="GO:1990904">
    <property type="term" value="C:ribonucleoprotein complex"/>
    <property type="evidence" value="ECO:0007669"/>
    <property type="project" value="UniProtKB-KW"/>
</dbReference>
<evidence type="ECO:0000256" key="1">
    <source>
        <dbReference type="ARBA" id="ARBA00007102"/>
    </source>
</evidence>
<feature type="region of interest" description="Disordered" evidence="4">
    <location>
        <begin position="1"/>
        <end position="38"/>
    </location>
</feature>
<dbReference type="PANTHER" id="PTHR11700">
    <property type="entry name" value="30S RIBOSOMAL PROTEIN S10 FAMILY MEMBER"/>
    <property type="match status" value="1"/>
</dbReference>
<dbReference type="GO" id="GO:0003735">
    <property type="term" value="F:structural constituent of ribosome"/>
    <property type="evidence" value="ECO:0007669"/>
    <property type="project" value="InterPro"/>
</dbReference>
<dbReference type="Pfam" id="PF00338">
    <property type="entry name" value="Ribosomal_S10"/>
    <property type="match status" value="1"/>
</dbReference>
<feature type="domain" description="Small ribosomal subunit protein uS10" evidence="5">
    <location>
        <begin position="2"/>
        <end position="52"/>
    </location>
</feature>
<keyword evidence="2 6" id="KW-0689">Ribosomal protein</keyword>
<dbReference type="InterPro" id="IPR027486">
    <property type="entry name" value="Ribosomal_uS10_dom"/>
</dbReference>
<evidence type="ECO:0000313" key="6">
    <source>
        <dbReference type="EMBL" id="ACY66495.1"/>
    </source>
</evidence>
<proteinExistence type="evidence at transcript level"/>
<dbReference type="Gene3D" id="3.30.70.600">
    <property type="entry name" value="Ribosomal protein S10 domain"/>
    <property type="match status" value="1"/>
</dbReference>
<dbReference type="GO" id="GO:0006412">
    <property type="term" value="P:translation"/>
    <property type="evidence" value="ECO:0007669"/>
    <property type="project" value="InterPro"/>
</dbReference>
<feature type="region of interest" description="Disordered" evidence="4">
    <location>
        <begin position="65"/>
        <end position="89"/>
    </location>
</feature>
<sequence>VRGAKDKQLKGKGPVPMPTKTLGIPPGKPPWGEGSKPGDRFQMRIHKRDIDFPFFFEIVNQIPTISIDPDGEGEVPIAEGGPVGSSRAR</sequence>
<organism evidence="6">
    <name type="scientific">Scylla paramamosain</name>
    <name type="common">Mud crab</name>
    <dbReference type="NCBI Taxonomy" id="85552"/>
    <lineage>
        <taxon>Eukaryota</taxon>
        <taxon>Metazoa</taxon>
        <taxon>Ecdysozoa</taxon>
        <taxon>Arthropoda</taxon>
        <taxon>Crustacea</taxon>
        <taxon>Multicrustacea</taxon>
        <taxon>Malacostraca</taxon>
        <taxon>Eumalacostraca</taxon>
        <taxon>Eucarida</taxon>
        <taxon>Decapoda</taxon>
        <taxon>Pleocyemata</taxon>
        <taxon>Brachyura</taxon>
        <taxon>Eubrachyura</taxon>
        <taxon>Portunoidea</taxon>
        <taxon>Portunidae</taxon>
        <taxon>Portuninae</taxon>
        <taxon>Scylla</taxon>
    </lineage>
</organism>
<accession>D2DST5</accession>
<dbReference type="SUPFAM" id="SSF54999">
    <property type="entry name" value="Ribosomal protein S10"/>
    <property type="match status" value="1"/>
</dbReference>
<evidence type="ECO:0000256" key="2">
    <source>
        <dbReference type="ARBA" id="ARBA00022980"/>
    </source>
</evidence>
<feature type="non-terminal residue" evidence="6">
    <location>
        <position position="1"/>
    </location>
</feature>
<protein>
    <submittedName>
        <fullName evidence="6">40S ribosomal protein S20</fullName>
    </submittedName>
</protein>